<proteinExistence type="predicted"/>
<dbReference type="AlphaFoldDB" id="A0A4C1TKF3"/>
<reference evidence="1 2" key="1">
    <citation type="journal article" date="2019" name="Commun. Biol.">
        <title>The bagworm genome reveals a unique fibroin gene that provides high tensile strength.</title>
        <authorList>
            <person name="Kono N."/>
            <person name="Nakamura H."/>
            <person name="Ohtoshi R."/>
            <person name="Tomita M."/>
            <person name="Numata K."/>
            <person name="Arakawa K."/>
        </authorList>
    </citation>
    <scope>NUCLEOTIDE SEQUENCE [LARGE SCALE GENOMIC DNA]</scope>
</reference>
<evidence type="ECO:0000313" key="1">
    <source>
        <dbReference type="EMBL" id="GBP14080.1"/>
    </source>
</evidence>
<dbReference type="EMBL" id="BGZK01000061">
    <property type="protein sequence ID" value="GBP14080.1"/>
    <property type="molecule type" value="Genomic_DNA"/>
</dbReference>
<accession>A0A4C1TKF3</accession>
<evidence type="ECO:0000313" key="2">
    <source>
        <dbReference type="Proteomes" id="UP000299102"/>
    </source>
</evidence>
<protein>
    <submittedName>
        <fullName evidence="1">Uncharacterized protein</fullName>
    </submittedName>
</protein>
<comment type="caution">
    <text evidence="1">The sequence shown here is derived from an EMBL/GenBank/DDBJ whole genome shotgun (WGS) entry which is preliminary data.</text>
</comment>
<sequence length="100" mass="11487">MCFDLNGHSNSREPGTICKTDVNNYAAYDRLPTALWRFAYFHRNDEPAVRETRAADEILKVDHASNDNIDDGRRRYYAFMLRNEGNSLKNGCEEFAAPPV</sequence>
<keyword evidence="2" id="KW-1185">Reference proteome</keyword>
<name>A0A4C1TKF3_EUMVA</name>
<dbReference type="Proteomes" id="UP000299102">
    <property type="component" value="Unassembled WGS sequence"/>
</dbReference>
<gene>
    <name evidence="1" type="ORF">EVAR_102759_1</name>
</gene>
<organism evidence="1 2">
    <name type="scientific">Eumeta variegata</name>
    <name type="common">Bagworm moth</name>
    <name type="synonym">Eumeta japonica</name>
    <dbReference type="NCBI Taxonomy" id="151549"/>
    <lineage>
        <taxon>Eukaryota</taxon>
        <taxon>Metazoa</taxon>
        <taxon>Ecdysozoa</taxon>
        <taxon>Arthropoda</taxon>
        <taxon>Hexapoda</taxon>
        <taxon>Insecta</taxon>
        <taxon>Pterygota</taxon>
        <taxon>Neoptera</taxon>
        <taxon>Endopterygota</taxon>
        <taxon>Lepidoptera</taxon>
        <taxon>Glossata</taxon>
        <taxon>Ditrysia</taxon>
        <taxon>Tineoidea</taxon>
        <taxon>Psychidae</taxon>
        <taxon>Oiketicinae</taxon>
        <taxon>Eumeta</taxon>
    </lineage>
</organism>